<evidence type="ECO:0000313" key="2">
    <source>
        <dbReference type="EMBL" id="VDN31097.1"/>
    </source>
</evidence>
<dbReference type="PANTHER" id="PTHR10316:SF40">
    <property type="entry name" value="LD27118P"/>
    <property type="match status" value="1"/>
</dbReference>
<proteinExistence type="predicted"/>
<dbReference type="OrthoDB" id="66881at2759"/>
<evidence type="ECO:0000313" key="3">
    <source>
        <dbReference type="Proteomes" id="UP000271889"/>
    </source>
</evidence>
<evidence type="ECO:0000256" key="1">
    <source>
        <dbReference type="SAM" id="MobiDB-lite"/>
    </source>
</evidence>
<dbReference type="Proteomes" id="UP000271889">
    <property type="component" value="Unassembled WGS sequence"/>
</dbReference>
<dbReference type="InterPro" id="IPR036034">
    <property type="entry name" value="PDZ_sf"/>
</dbReference>
<evidence type="ECO:0008006" key="4">
    <source>
        <dbReference type="Google" id="ProtNLM"/>
    </source>
</evidence>
<dbReference type="EMBL" id="UYRV01118356">
    <property type="protein sequence ID" value="VDN31097.1"/>
    <property type="molecule type" value="Genomic_DNA"/>
</dbReference>
<dbReference type="Gene3D" id="2.30.42.10">
    <property type="match status" value="1"/>
</dbReference>
<dbReference type="PANTHER" id="PTHR10316">
    <property type="entry name" value="MEMBRANE ASSOCIATED GUANYLATE KINASE-RELATED"/>
    <property type="match status" value="1"/>
</dbReference>
<reference evidence="2 3" key="1">
    <citation type="submission" date="2018-11" db="EMBL/GenBank/DDBJ databases">
        <authorList>
            <consortium name="Pathogen Informatics"/>
        </authorList>
    </citation>
    <scope>NUCLEOTIDE SEQUENCE [LARGE SCALE GENOMIC DNA]</scope>
</reference>
<dbReference type="AlphaFoldDB" id="A0A3P7N9N7"/>
<organism evidence="2 3">
    <name type="scientific">Cylicostephanus goldi</name>
    <name type="common">Nematode worm</name>
    <dbReference type="NCBI Taxonomy" id="71465"/>
    <lineage>
        <taxon>Eukaryota</taxon>
        <taxon>Metazoa</taxon>
        <taxon>Ecdysozoa</taxon>
        <taxon>Nematoda</taxon>
        <taxon>Chromadorea</taxon>
        <taxon>Rhabditida</taxon>
        <taxon>Rhabditina</taxon>
        <taxon>Rhabditomorpha</taxon>
        <taxon>Strongyloidea</taxon>
        <taxon>Strongylidae</taxon>
        <taxon>Cylicostephanus</taxon>
    </lineage>
</organism>
<name>A0A3P7N9N7_CYLGO</name>
<dbReference type="GO" id="GO:0007165">
    <property type="term" value="P:signal transduction"/>
    <property type="evidence" value="ECO:0007669"/>
    <property type="project" value="TreeGrafter"/>
</dbReference>
<gene>
    <name evidence="2" type="ORF">CGOC_LOCUS11722</name>
</gene>
<protein>
    <recommendedName>
        <fullName evidence="4">PDZ domain-containing protein</fullName>
    </recommendedName>
</protein>
<feature type="region of interest" description="Disordered" evidence="1">
    <location>
        <begin position="36"/>
        <end position="66"/>
    </location>
</feature>
<keyword evidence="3" id="KW-1185">Reference proteome</keyword>
<sequence length="136" mass="15080">MSSRYETIPTTANSSHMANGVRMGELVRIRITTNGHQHSPQNQHIKTRQPVIPPGGSNPYFTRDPNQLRGEMVTTTITKGAKGLGFTLIGNDASSKGDEFIQVIFVIFNLKNCQIFFVCFQINFVAPVIQLNLSSK</sequence>
<accession>A0A3P7N9N7</accession>
<dbReference type="GO" id="GO:0005737">
    <property type="term" value="C:cytoplasm"/>
    <property type="evidence" value="ECO:0007669"/>
    <property type="project" value="TreeGrafter"/>
</dbReference>